<evidence type="ECO:0000256" key="2">
    <source>
        <dbReference type="ARBA" id="ARBA00021897"/>
    </source>
</evidence>
<keyword evidence="7" id="KW-0975">Bacterial flagellum</keyword>
<dbReference type="GO" id="GO:0003774">
    <property type="term" value="F:cytoskeletal motor activity"/>
    <property type="evidence" value="ECO:0007669"/>
    <property type="project" value="UniProtKB-UniRule"/>
</dbReference>
<dbReference type="SUPFAM" id="SSF101801">
    <property type="entry name" value="Surface presentation of antigens (SPOA)"/>
    <property type="match status" value="1"/>
</dbReference>
<dbReference type="RefSeq" id="WP_245427044.1">
    <property type="nucleotide sequence ID" value="NZ_LT608334.1"/>
</dbReference>
<evidence type="ECO:0000256" key="3">
    <source>
        <dbReference type="ARBA" id="ARBA00022475"/>
    </source>
</evidence>
<evidence type="ECO:0000313" key="10">
    <source>
        <dbReference type="EMBL" id="SCM74909.1"/>
    </source>
</evidence>
<dbReference type="GO" id="GO:0006935">
    <property type="term" value="P:chemotaxis"/>
    <property type="evidence" value="ECO:0007669"/>
    <property type="project" value="UniProtKB-KW"/>
</dbReference>
<dbReference type="GO" id="GO:0071973">
    <property type="term" value="P:bacterial-type flagellum-dependent cell motility"/>
    <property type="evidence" value="ECO:0007669"/>
    <property type="project" value="UniProtKB-UniRule"/>
</dbReference>
<keyword evidence="10" id="KW-0282">Flagellum</keyword>
<reference evidence="10" key="1">
    <citation type="submission" date="2016-08" db="EMBL/GenBank/DDBJ databases">
        <authorList>
            <person name="Seilhamer J.J."/>
        </authorList>
    </citation>
    <scope>NUCLEOTIDE SEQUENCE</scope>
    <source>
        <strain evidence="10">86</strain>
    </source>
</reference>
<dbReference type="InterPro" id="IPR001543">
    <property type="entry name" value="FliN-like_C"/>
</dbReference>
<dbReference type="PANTHER" id="PTHR43484:SF1">
    <property type="entry name" value="FLAGELLAR MOTOR SWITCH PROTEIN FLIN"/>
    <property type="match status" value="1"/>
</dbReference>
<keyword evidence="6 7" id="KW-0472">Membrane</keyword>
<organism evidence="10">
    <name type="scientific">uncultured Pleomorphomonas sp</name>
    <dbReference type="NCBI Taxonomy" id="442121"/>
    <lineage>
        <taxon>Bacteria</taxon>
        <taxon>Pseudomonadati</taxon>
        <taxon>Pseudomonadota</taxon>
        <taxon>Alphaproteobacteria</taxon>
        <taxon>Hyphomicrobiales</taxon>
        <taxon>Pleomorphomonadaceae</taxon>
        <taxon>Pleomorphomonas</taxon>
        <taxon>environmental samples</taxon>
    </lineage>
</organism>
<keyword evidence="3 7" id="KW-1003">Cell membrane</keyword>
<protein>
    <recommendedName>
        <fullName evidence="2 7">Flagellar motor switch protein FliN</fullName>
    </recommendedName>
</protein>
<feature type="region of interest" description="Disordered" evidence="8">
    <location>
        <begin position="1"/>
        <end position="27"/>
    </location>
</feature>
<dbReference type="AlphaFoldDB" id="A0A212LC12"/>
<dbReference type="InterPro" id="IPR001172">
    <property type="entry name" value="FliN_T3SS_HrcQb"/>
</dbReference>
<evidence type="ECO:0000256" key="6">
    <source>
        <dbReference type="ARBA" id="ARBA00023136"/>
    </source>
</evidence>
<evidence type="ECO:0000256" key="5">
    <source>
        <dbReference type="ARBA" id="ARBA00022779"/>
    </source>
</evidence>
<dbReference type="PRINTS" id="PR00956">
    <property type="entry name" value="FLGMOTORFLIN"/>
</dbReference>
<sequence>MARSSKTQRDIDEIMAEMDGPSAPTPAGDVLEAVAVETTAGHDPAESAEVESGPSLEESFGAVRNLEAVMRIPVTIQVVLGSAIMPVANLMKLRRGSAIPLDHRVGEPVDVVVNGRTVARGEVVVVEDDTSRFGISLTEIVGGNASNA</sequence>
<dbReference type="InterPro" id="IPR051469">
    <property type="entry name" value="FliN/MopA/SpaO"/>
</dbReference>
<name>A0A212LC12_9HYPH</name>
<keyword evidence="5 7" id="KW-0283">Flagellar rotation</keyword>
<gene>
    <name evidence="10" type="ORF">KL86PLE_130397</name>
</gene>
<accession>A0A212LC12</accession>
<comment type="similarity">
    <text evidence="1 7">Belongs to the FliN/MopA/SpaO family.</text>
</comment>
<dbReference type="GO" id="GO:0009425">
    <property type="term" value="C:bacterial-type flagellum basal body"/>
    <property type="evidence" value="ECO:0007669"/>
    <property type="project" value="UniProtKB-SubCell"/>
</dbReference>
<evidence type="ECO:0000256" key="8">
    <source>
        <dbReference type="SAM" id="MobiDB-lite"/>
    </source>
</evidence>
<dbReference type="EMBL" id="FMJD01000005">
    <property type="protein sequence ID" value="SCM74909.1"/>
    <property type="molecule type" value="Genomic_DNA"/>
</dbReference>
<feature type="domain" description="Flagellar motor switch protein FliN-like C-terminal" evidence="9">
    <location>
        <begin position="68"/>
        <end position="141"/>
    </location>
</feature>
<keyword evidence="4 7" id="KW-0145">Chemotaxis</keyword>
<dbReference type="InterPro" id="IPR036429">
    <property type="entry name" value="SpoA-like_sf"/>
</dbReference>
<dbReference type="PANTHER" id="PTHR43484">
    <property type="match status" value="1"/>
</dbReference>
<dbReference type="GO" id="GO:0005886">
    <property type="term" value="C:plasma membrane"/>
    <property type="evidence" value="ECO:0007669"/>
    <property type="project" value="UniProtKB-SubCell"/>
</dbReference>
<dbReference type="InterPro" id="IPR012826">
    <property type="entry name" value="FliN"/>
</dbReference>
<evidence type="ECO:0000256" key="4">
    <source>
        <dbReference type="ARBA" id="ARBA00022500"/>
    </source>
</evidence>
<keyword evidence="10" id="KW-0969">Cilium</keyword>
<comment type="subcellular location">
    <subcellularLocation>
        <location evidence="7">Cell membrane</location>
        <topology evidence="7">Peripheral membrane protein</topology>
        <orientation evidence="7">Cytoplasmic side</orientation>
    </subcellularLocation>
    <subcellularLocation>
        <location evidence="7">Bacterial flagellum basal body</location>
    </subcellularLocation>
</comment>
<proteinExistence type="inferred from homology"/>
<dbReference type="Gene3D" id="2.30.330.10">
    <property type="entry name" value="SpoA-like"/>
    <property type="match status" value="1"/>
</dbReference>
<comment type="function">
    <text evidence="7">FliN is one of three proteins (FliG, FliN, FliM) that form the rotor-mounted switch complex (C ring), located at the base of the basal body. This complex interacts with the CheY and CheZ chemotaxis proteins, in addition to contacting components of the motor that determine the direction of flagellar rotation.</text>
</comment>
<evidence type="ECO:0000259" key="9">
    <source>
        <dbReference type="Pfam" id="PF01052"/>
    </source>
</evidence>
<dbReference type="NCBIfam" id="TIGR02480">
    <property type="entry name" value="fliN"/>
    <property type="match status" value="1"/>
</dbReference>
<evidence type="ECO:0000256" key="7">
    <source>
        <dbReference type="RuleBase" id="RU362074"/>
    </source>
</evidence>
<dbReference type="Pfam" id="PF01052">
    <property type="entry name" value="FliMN_C"/>
    <property type="match status" value="1"/>
</dbReference>
<keyword evidence="10" id="KW-0966">Cell projection</keyword>
<evidence type="ECO:0000256" key="1">
    <source>
        <dbReference type="ARBA" id="ARBA00009226"/>
    </source>
</evidence>